<dbReference type="PRINTS" id="PR00702">
    <property type="entry name" value="ACRIFLAVINRP"/>
</dbReference>
<dbReference type="InterPro" id="IPR051697">
    <property type="entry name" value="Patched_domain-protein"/>
</dbReference>
<keyword evidence="6" id="KW-1185">Reference proteome</keyword>
<feature type="transmembrane region" description="Helical" evidence="3">
    <location>
        <begin position="331"/>
        <end position="351"/>
    </location>
</feature>
<dbReference type="PANTHER" id="PTHR10796:SF92">
    <property type="entry name" value="PATCHED-RELATED, ISOFORM A"/>
    <property type="match status" value="1"/>
</dbReference>
<feature type="domain" description="SSD" evidence="4">
    <location>
        <begin position="963"/>
        <end position="1082"/>
    </location>
</feature>
<evidence type="ECO:0000256" key="3">
    <source>
        <dbReference type="SAM" id="Phobius"/>
    </source>
</evidence>
<feature type="compositionally biased region" description="Low complexity" evidence="2">
    <location>
        <begin position="631"/>
        <end position="642"/>
    </location>
</feature>
<feature type="transmembrane region" description="Helical" evidence="3">
    <location>
        <begin position="297"/>
        <end position="319"/>
    </location>
</feature>
<reference evidence="5" key="2">
    <citation type="submission" date="2013-10" db="EMBL/GenBank/DDBJ databases">
        <authorList>
            <person name="Aslett M."/>
        </authorList>
    </citation>
    <scope>NUCLEOTIDE SEQUENCE [LARGE SCALE GENOMIC DNA]</scope>
    <source>
        <strain evidence="5">Houghton</strain>
    </source>
</reference>
<dbReference type="RefSeq" id="XP_013432702.1">
    <property type="nucleotide sequence ID" value="XM_013577248.1"/>
</dbReference>
<dbReference type="InterPro" id="IPR053958">
    <property type="entry name" value="HMGCR/SNAP/NPC1-like_SSD"/>
</dbReference>
<dbReference type="PANTHER" id="PTHR10796">
    <property type="entry name" value="PATCHED-RELATED"/>
    <property type="match status" value="1"/>
</dbReference>
<reference evidence="5" key="1">
    <citation type="submission" date="2013-10" db="EMBL/GenBank/DDBJ databases">
        <title>Genomic analysis of the causative agents of coccidiosis in chickens.</title>
        <authorList>
            <person name="Reid A.J."/>
            <person name="Blake D."/>
            <person name="Billington K."/>
            <person name="Browne H."/>
            <person name="Dunn M."/>
            <person name="Hung S."/>
            <person name="Kawahara F."/>
            <person name="Miranda-Saavedra D."/>
            <person name="Mourier T."/>
            <person name="Nagra H."/>
            <person name="Otto T.D."/>
            <person name="Rawlings N."/>
            <person name="Sanchez A."/>
            <person name="Sanders M."/>
            <person name="Subramaniam C."/>
            <person name="Tay Y."/>
            <person name="Dear P."/>
            <person name="Doerig C."/>
            <person name="Gruber A."/>
            <person name="Parkinson J."/>
            <person name="Shirley M."/>
            <person name="Wan K.L."/>
            <person name="Berriman M."/>
            <person name="Tomley F."/>
            <person name="Pain A."/>
        </authorList>
    </citation>
    <scope>NUCLEOTIDE SEQUENCE [LARGE SCALE GENOMIC DNA]</scope>
    <source>
        <strain evidence="5">Houghton</strain>
    </source>
</reference>
<feature type="region of interest" description="Disordered" evidence="2">
    <location>
        <begin position="447"/>
        <end position="513"/>
    </location>
</feature>
<feature type="transmembrane region" description="Helical" evidence="3">
    <location>
        <begin position="401"/>
        <end position="424"/>
    </location>
</feature>
<gene>
    <name evidence="5" type="ORF">ENH_00064140</name>
</gene>
<dbReference type="EMBL" id="HG722920">
    <property type="protein sequence ID" value="CDJ64235.1"/>
    <property type="molecule type" value="Genomic_DNA"/>
</dbReference>
<evidence type="ECO:0000256" key="2">
    <source>
        <dbReference type="SAM" id="MobiDB-lite"/>
    </source>
</evidence>
<dbReference type="AlphaFoldDB" id="U6MRE3"/>
<feature type="transmembrane region" description="Helical" evidence="3">
    <location>
        <begin position="725"/>
        <end position="745"/>
    </location>
</feature>
<organism evidence="5 6">
    <name type="scientific">Eimeria necatrix</name>
    <dbReference type="NCBI Taxonomy" id="51315"/>
    <lineage>
        <taxon>Eukaryota</taxon>
        <taxon>Sar</taxon>
        <taxon>Alveolata</taxon>
        <taxon>Apicomplexa</taxon>
        <taxon>Conoidasida</taxon>
        <taxon>Coccidia</taxon>
        <taxon>Eucoccidiorida</taxon>
        <taxon>Eimeriorina</taxon>
        <taxon>Eimeriidae</taxon>
        <taxon>Eimeria</taxon>
    </lineage>
</organism>
<dbReference type="PROSITE" id="PS50156">
    <property type="entry name" value="SSD"/>
    <property type="match status" value="2"/>
</dbReference>
<dbReference type="InterPro" id="IPR000731">
    <property type="entry name" value="SSD"/>
</dbReference>
<proteinExistence type="inferred from homology"/>
<dbReference type="SUPFAM" id="SSF82866">
    <property type="entry name" value="Multidrug efflux transporter AcrB transmembrane domain"/>
    <property type="match status" value="2"/>
</dbReference>
<keyword evidence="3" id="KW-1133">Transmembrane helix</keyword>
<feature type="transmembrane region" description="Helical" evidence="3">
    <location>
        <begin position="985"/>
        <end position="1006"/>
    </location>
</feature>
<feature type="region of interest" description="Disordered" evidence="2">
    <location>
        <begin position="584"/>
        <end position="671"/>
    </location>
</feature>
<dbReference type="Pfam" id="PF12349">
    <property type="entry name" value="Sterol-sensing"/>
    <property type="match status" value="1"/>
</dbReference>
<feature type="transmembrane region" description="Helical" evidence="3">
    <location>
        <begin position="372"/>
        <end position="395"/>
    </location>
</feature>
<accession>U6MRE3</accession>
<feature type="compositionally biased region" description="Low complexity" evidence="2">
    <location>
        <begin position="479"/>
        <end position="501"/>
    </location>
</feature>
<feature type="compositionally biased region" description="Low complexity" evidence="2">
    <location>
        <begin position="597"/>
        <end position="607"/>
    </location>
</feature>
<comment type="similarity">
    <text evidence="1">Belongs to the patched family.</text>
</comment>
<dbReference type="Proteomes" id="UP000030754">
    <property type="component" value="Unassembled WGS sequence"/>
</dbReference>
<feature type="transmembrane region" description="Helical" evidence="3">
    <location>
        <begin position="1053"/>
        <end position="1076"/>
    </location>
</feature>
<dbReference type="InterPro" id="IPR001036">
    <property type="entry name" value="Acrflvin-R"/>
</dbReference>
<dbReference type="OrthoDB" id="6510177at2759"/>
<evidence type="ECO:0000313" key="6">
    <source>
        <dbReference type="Proteomes" id="UP000030754"/>
    </source>
</evidence>
<dbReference type="VEuPathDB" id="ToxoDB:ENH_00064140"/>
<dbReference type="GO" id="GO:0022857">
    <property type="term" value="F:transmembrane transporter activity"/>
    <property type="evidence" value="ECO:0007669"/>
    <property type="project" value="InterPro"/>
</dbReference>
<dbReference type="GeneID" id="25476551"/>
<sequence length="1143" mass="125113">MLDAAFARHGMIVYDHAWKFIVGFGLLSAAMAAGIFFRKNEFDMFKLYSYPGAPSHDVRQLLEATFKPQRFNYFFVSRNDNILTREGMQQLSGLVAAVKGLTVARDEVVTDEYGNELESSGPQGLPPVLTYEDLCVRDSWEDCSVLSVLELYSSERQWGRPITTSEWPLAANFHSRKANHLESLLGDMRVSVIDGGDHQIHRVTGAAASLLRFDLQGHAAVAPYSAALERKIENVAKSFSAEGFTLTYKLERSIADELMRSSSMGPAETVALVLATLTVLTYTVVVNTTTNYRTKTLPAIVSVASTLLGYAGGAGFIYFCGVEHTPPADATPFLVLGIGVDNAFVLLNSYCLTFLHDTPRQRIVSTARDAGVSITITTMTSVAALVIGAVCPFFSISKFSIVTAFCLAWSYVLAQTIFLGCLSLDARREAFYTRRAREGALAAQKAFSSQPRFPARPSAQGKGAPCEAREAPQAQVQLAAGPRESPAAAAQQQQLSSSSAAGPEGLSVDMQGCSDPREGELLVALKKLSTYELASLMTFRMQHIWQRHREIVAKYFQSTAARFEQREGPGGGCGFSKLFGLLRKTPKTEPTDPPAPSAAAQPPVRAASLEAGTLQEDQASAKAAQPEEPDSSVAAEPPAAEEALLRKEESEAASEALQLQEDAEDSGPRAVRMRMGKPADGYMLMEEKEFLVVLDRYINEPKGNVGKIYRRILGKYYCRLMGNRWVRRLVFVGFAALVGIAIYGVTQMETGITADEITPTDSHLIPFFADRAKYFSSLGEEVTVFFPKRESWADKEVKERIMTVNRELMASGHALALYNGMARFLEEKNASLQDGNEREFYDALYSWLQEDPVGRQFRTSFLWDTRPPGSPGPRLAAWKFTFWLPHSLDADLLLDWFKHTQKLIRDSAEYFECHAFTPLALLWESDPFTVKSTVNSLLSALLAIIFMTVLLIPDLLSVLIVAFTVLLVDLCLFGFMTLWGLRLNLITMVNLLLAIGYSVDSTLFLLHAFTHGCGATREARMTEGMLMMGCPVANGMLSTLLAVFYLVGTTKFVLIAFFRMMVLVLVLSFGFGMILLPAVLCIIGPLPPNPPVVSYSAAKPVEGTATIPPQKASAALAIEGESSAPVVGGSAAAYESPVLKKVD</sequence>
<dbReference type="Gene3D" id="1.20.1640.10">
    <property type="entry name" value="Multidrug efflux transporter AcrB transmembrane domain"/>
    <property type="match status" value="2"/>
</dbReference>
<feature type="transmembrane region" description="Helical" evidence="3">
    <location>
        <begin position="20"/>
        <end position="37"/>
    </location>
</feature>
<feature type="transmembrane region" description="Helical" evidence="3">
    <location>
        <begin position="959"/>
        <end position="979"/>
    </location>
</feature>
<name>U6MRE3_9EIME</name>
<feature type="transmembrane region" description="Helical" evidence="3">
    <location>
        <begin position="1026"/>
        <end position="1047"/>
    </location>
</feature>
<dbReference type="GO" id="GO:0016020">
    <property type="term" value="C:membrane"/>
    <property type="evidence" value="ECO:0007669"/>
    <property type="project" value="InterPro"/>
</dbReference>
<evidence type="ECO:0000256" key="1">
    <source>
        <dbReference type="ARBA" id="ARBA00005585"/>
    </source>
</evidence>
<evidence type="ECO:0000259" key="4">
    <source>
        <dbReference type="PROSITE" id="PS50156"/>
    </source>
</evidence>
<feature type="domain" description="SSD" evidence="4">
    <location>
        <begin position="268"/>
        <end position="424"/>
    </location>
</feature>
<keyword evidence="3" id="KW-0472">Membrane</keyword>
<keyword evidence="3 5" id="KW-0812">Transmembrane</keyword>
<evidence type="ECO:0000313" key="5">
    <source>
        <dbReference type="EMBL" id="CDJ64235.1"/>
    </source>
</evidence>
<protein>
    <submittedName>
        <fullName evidence="5">Patched transmembrane domain-containing protein, putative</fullName>
    </submittedName>
</protein>